<dbReference type="PROSITE" id="PS50112">
    <property type="entry name" value="PAS"/>
    <property type="match status" value="2"/>
</dbReference>
<evidence type="ECO:0000256" key="1">
    <source>
        <dbReference type="ARBA" id="ARBA00000085"/>
    </source>
</evidence>
<dbReference type="RefSeq" id="WP_009849358.1">
    <property type="nucleotide sequence ID" value="NZ_DS022294.1"/>
</dbReference>
<keyword evidence="4" id="KW-0808">Transferase</keyword>
<evidence type="ECO:0000313" key="12">
    <source>
        <dbReference type="EMBL" id="EAU54857.1"/>
    </source>
</evidence>
<dbReference type="InterPro" id="IPR003594">
    <property type="entry name" value="HATPase_dom"/>
</dbReference>
<evidence type="ECO:0000256" key="3">
    <source>
        <dbReference type="ARBA" id="ARBA00022553"/>
    </source>
</evidence>
<feature type="domain" description="Response regulatory" evidence="9">
    <location>
        <begin position="875"/>
        <end position="990"/>
    </location>
</feature>
<dbReference type="STRING" id="314344.AL013_11470"/>
<dbReference type="eggNOG" id="COG3852">
    <property type="taxonomic scope" value="Bacteria"/>
</dbReference>
<dbReference type="CDD" id="cd00130">
    <property type="entry name" value="PAS"/>
    <property type="match status" value="2"/>
</dbReference>
<dbReference type="PANTHER" id="PTHR43065:SF42">
    <property type="entry name" value="TWO-COMPONENT SENSOR PPRA"/>
    <property type="match status" value="1"/>
</dbReference>
<dbReference type="InterPro" id="IPR011006">
    <property type="entry name" value="CheY-like_superfamily"/>
</dbReference>
<reference evidence="12 13" key="1">
    <citation type="submission" date="2006-09" db="EMBL/GenBank/DDBJ databases">
        <authorList>
            <person name="Emerson D."/>
            <person name="Ferriera S."/>
            <person name="Johnson J."/>
            <person name="Kravitz S."/>
            <person name="Halpern A."/>
            <person name="Remington K."/>
            <person name="Beeson K."/>
            <person name="Tran B."/>
            <person name="Rogers Y.-H."/>
            <person name="Friedman R."/>
            <person name="Venter J.C."/>
        </authorList>
    </citation>
    <scope>NUCLEOTIDE SEQUENCE [LARGE SCALE GENOMIC DNA]</scope>
    <source>
        <strain evidence="12 13">PV-1</strain>
    </source>
</reference>
<accession>Q0F027</accession>
<dbReference type="PROSITE" id="PS50113">
    <property type="entry name" value="PAC"/>
    <property type="match status" value="1"/>
</dbReference>
<dbReference type="InterPro" id="IPR036890">
    <property type="entry name" value="HATPase_C_sf"/>
</dbReference>
<feature type="transmembrane region" description="Helical" evidence="7">
    <location>
        <begin position="83"/>
        <end position="107"/>
    </location>
</feature>
<dbReference type="InterPro" id="IPR005467">
    <property type="entry name" value="His_kinase_dom"/>
</dbReference>
<dbReference type="OrthoDB" id="5287183at2"/>
<name>Q0F027_9PROT</name>
<evidence type="ECO:0000256" key="5">
    <source>
        <dbReference type="ARBA" id="ARBA00022777"/>
    </source>
</evidence>
<dbReference type="InterPro" id="IPR003018">
    <property type="entry name" value="GAF"/>
</dbReference>
<dbReference type="InterPro" id="IPR029016">
    <property type="entry name" value="GAF-like_dom_sf"/>
</dbReference>
<dbReference type="SMART" id="SM00448">
    <property type="entry name" value="REC"/>
    <property type="match status" value="1"/>
</dbReference>
<dbReference type="PANTHER" id="PTHR43065">
    <property type="entry name" value="SENSOR HISTIDINE KINASE"/>
    <property type="match status" value="1"/>
</dbReference>
<dbReference type="Pfam" id="PF02518">
    <property type="entry name" value="HATPase_c"/>
    <property type="match status" value="1"/>
</dbReference>
<dbReference type="InterPro" id="IPR004358">
    <property type="entry name" value="Sig_transdc_His_kin-like_C"/>
</dbReference>
<dbReference type="EMBL" id="AATS01000005">
    <property type="protein sequence ID" value="EAU54857.1"/>
    <property type="molecule type" value="Genomic_DNA"/>
</dbReference>
<dbReference type="InterPro" id="IPR001610">
    <property type="entry name" value="PAC"/>
</dbReference>
<keyword evidence="7" id="KW-0472">Membrane</keyword>
<dbReference type="Gene3D" id="3.30.565.10">
    <property type="entry name" value="Histidine kinase-like ATPase, C-terminal domain"/>
    <property type="match status" value="1"/>
</dbReference>
<dbReference type="InterPro" id="IPR001789">
    <property type="entry name" value="Sig_transdc_resp-reg_receiver"/>
</dbReference>
<dbReference type="GO" id="GO:0000155">
    <property type="term" value="F:phosphorelay sensor kinase activity"/>
    <property type="evidence" value="ECO:0007669"/>
    <property type="project" value="InterPro"/>
</dbReference>
<dbReference type="SUPFAM" id="SSF52172">
    <property type="entry name" value="CheY-like"/>
    <property type="match status" value="1"/>
</dbReference>
<dbReference type="HOGENOM" id="CLU_301063_0_0_0"/>
<evidence type="ECO:0000256" key="4">
    <source>
        <dbReference type="ARBA" id="ARBA00022679"/>
    </source>
</evidence>
<dbReference type="InParanoid" id="Q0F027"/>
<dbReference type="SUPFAM" id="SSF55874">
    <property type="entry name" value="ATPase domain of HSP90 chaperone/DNA topoisomerase II/histidine kinase"/>
    <property type="match status" value="1"/>
</dbReference>
<feature type="transmembrane region" description="Helical" evidence="7">
    <location>
        <begin position="116"/>
        <end position="145"/>
    </location>
</feature>
<evidence type="ECO:0000256" key="2">
    <source>
        <dbReference type="ARBA" id="ARBA00012438"/>
    </source>
</evidence>
<dbReference type="AlphaFoldDB" id="Q0F027"/>
<dbReference type="SUPFAM" id="SSF55785">
    <property type="entry name" value="PYP-like sensor domain (PAS domain)"/>
    <property type="match status" value="2"/>
</dbReference>
<dbReference type="SMART" id="SM00091">
    <property type="entry name" value="PAS"/>
    <property type="match status" value="2"/>
</dbReference>
<dbReference type="InterPro" id="IPR003661">
    <property type="entry name" value="HisK_dim/P_dom"/>
</dbReference>
<feature type="transmembrane region" description="Helical" evidence="7">
    <location>
        <begin position="52"/>
        <end position="71"/>
    </location>
</feature>
<dbReference type="EC" id="2.7.13.3" evidence="2"/>
<dbReference type="SUPFAM" id="SSF55781">
    <property type="entry name" value="GAF domain-like"/>
    <property type="match status" value="1"/>
</dbReference>
<evidence type="ECO:0000259" key="8">
    <source>
        <dbReference type="PROSITE" id="PS50109"/>
    </source>
</evidence>
<protein>
    <recommendedName>
        <fullName evidence="2">histidine kinase</fullName>
        <ecNumber evidence="2">2.7.13.3</ecNumber>
    </recommendedName>
</protein>
<comment type="caution">
    <text evidence="12">The sequence shown here is derived from an EMBL/GenBank/DDBJ whole genome shotgun (WGS) entry which is preliminary data.</text>
</comment>
<keyword evidence="5 12" id="KW-0418">Kinase</keyword>
<feature type="domain" description="PAS" evidence="10">
    <location>
        <begin position="208"/>
        <end position="259"/>
    </location>
</feature>
<dbReference type="Pfam" id="PF00072">
    <property type="entry name" value="Response_reg"/>
    <property type="match status" value="1"/>
</dbReference>
<dbReference type="InterPro" id="IPR035965">
    <property type="entry name" value="PAS-like_dom_sf"/>
</dbReference>
<dbReference type="SMART" id="SM00387">
    <property type="entry name" value="HATPase_c"/>
    <property type="match status" value="1"/>
</dbReference>
<dbReference type="Gene3D" id="3.40.50.2300">
    <property type="match status" value="1"/>
</dbReference>
<sequence length="993" mass="108643">MKVAREQEQLLLFEQVKLLYQALPLSALAALINAVVLVFVEWGVTDHRSAMLWLVCMTTVVVTRLLLVLFYRRSQPEVDGTTFWQGAFIAISVVSGILWGSAALVLFPEGSVMHQVFLAFIVGGICVGSITSMAALPVAFFAFVLFSAIPLSARFFTLGSEISHVMSAMLLLFVTMILVSGLRTYRNVRQNFELRMQSQVAAASLSESEERFRALFEGNKSVELIIDPDDGRILRANRAAEQFYGYSNAQLLAMNIAEINTLSDEQVKAEIALAVAEKRDHFIFKHRLANGDIRDVEVHSGPIFWHAKKVLYSIIHDVTARLRAEYVVKRSSEIFAMAAMGSAEQGIYDAICQMYEAAHPGMRMSILRLKGGHLFHCSAPSLPDAYCQAIDGVKIGPAVGSCGTAAFFGKRVIVEDIATDPLWAEYKELALAYGLHACWSEPVIGSDGAILGTFAMYCDHTCAPDSVQLADIGNAAGLVSIIMERERRNVLLGMLSQAVDQAGESVIITDKLGTIEYVNPAFEKMTGYTAEDVIGKNPRVIKSGNQTPEFYQRLWGTISKGEIWNSAIVDRRKDGSQYPALMCISPILDANGEISHYVGIQQDMTTHEMLEEKFRQAQKMEALGTLVGGIAHDFNNMLAGMTGNLYLAKRKVAAFPDVVHKLSSVEALGFRAADMIQQLLTFARKGHVQMNPFGLTSFIKETSKLNEATVPESIAFHSEICSDELVVRGDATQLQQVVMNLLNNARDAVAGVPEPEISLILEEYQADADFMNSHPDIEGQLFAHLIVKDNGTGITDADKSQIFDPFYTTKDVGRGTGLGLSMAYGAIQSHRGVIEVVSTPGSGSAFHIYLPLLEEKQIDAVAESLSEAVPGHGELILIVDDNADIRSTGREVLESIGYSVLEASDGLQAVELTKDSEMDIALIIMDVVMPKLGGVPAAARIRALCPDMKIIFATGYDKDETLKDEMPSDEIVLSKPYNVVKLSQVIRAQLPSV</sequence>
<dbReference type="Proteomes" id="UP000005297">
    <property type="component" value="Unassembled WGS sequence"/>
</dbReference>
<evidence type="ECO:0000259" key="10">
    <source>
        <dbReference type="PROSITE" id="PS50112"/>
    </source>
</evidence>
<dbReference type="NCBIfam" id="TIGR00229">
    <property type="entry name" value="sensory_box"/>
    <property type="match status" value="2"/>
</dbReference>
<dbReference type="Gene3D" id="1.10.287.130">
    <property type="match status" value="1"/>
</dbReference>
<dbReference type="InterPro" id="IPR000014">
    <property type="entry name" value="PAS"/>
</dbReference>
<feature type="transmembrane region" description="Helical" evidence="7">
    <location>
        <begin position="165"/>
        <end position="185"/>
    </location>
</feature>
<evidence type="ECO:0000313" key="13">
    <source>
        <dbReference type="Proteomes" id="UP000005297"/>
    </source>
</evidence>
<comment type="catalytic activity">
    <reaction evidence="1">
        <text>ATP + protein L-histidine = ADP + protein N-phospho-L-histidine.</text>
        <dbReference type="EC" id="2.7.13.3"/>
    </reaction>
</comment>
<dbReference type="CDD" id="cd00082">
    <property type="entry name" value="HisKA"/>
    <property type="match status" value="1"/>
</dbReference>
<feature type="domain" description="Histidine kinase" evidence="8">
    <location>
        <begin position="629"/>
        <end position="854"/>
    </location>
</feature>
<organism evidence="12 13">
    <name type="scientific">Mariprofundus ferrooxydans PV-1</name>
    <dbReference type="NCBI Taxonomy" id="314345"/>
    <lineage>
        <taxon>Bacteria</taxon>
        <taxon>Pseudomonadati</taxon>
        <taxon>Pseudomonadota</taxon>
        <taxon>Candidatius Mariprofundia</taxon>
        <taxon>Mariprofundales</taxon>
        <taxon>Mariprofundaceae</taxon>
        <taxon>Mariprofundus</taxon>
    </lineage>
</organism>
<dbReference type="InterPro" id="IPR000700">
    <property type="entry name" value="PAS-assoc_C"/>
</dbReference>
<dbReference type="PROSITE" id="PS50109">
    <property type="entry name" value="HIS_KIN"/>
    <property type="match status" value="1"/>
</dbReference>
<feature type="modified residue" description="4-aspartylphosphate" evidence="6">
    <location>
        <position position="926"/>
    </location>
</feature>
<dbReference type="SMART" id="SM00086">
    <property type="entry name" value="PAC"/>
    <property type="match status" value="2"/>
</dbReference>
<dbReference type="Pfam" id="PF13185">
    <property type="entry name" value="GAF_2"/>
    <property type="match status" value="1"/>
</dbReference>
<evidence type="ECO:0000259" key="11">
    <source>
        <dbReference type="PROSITE" id="PS50113"/>
    </source>
</evidence>
<feature type="domain" description="PAS" evidence="10">
    <location>
        <begin position="495"/>
        <end position="537"/>
    </location>
</feature>
<dbReference type="eggNOG" id="COG2203">
    <property type="taxonomic scope" value="Bacteria"/>
</dbReference>
<feature type="domain" description="PAC" evidence="11">
    <location>
        <begin position="562"/>
        <end position="616"/>
    </location>
</feature>
<keyword evidence="7" id="KW-0812">Transmembrane</keyword>
<proteinExistence type="predicted"/>
<dbReference type="Gene3D" id="3.30.450.20">
    <property type="entry name" value="PAS domain"/>
    <property type="match status" value="2"/>
</dbReference>
<dbReference type="Gene3D" id="3.30.450.40">
    <property type="match status" value="1"/>
</dbReference>
<feature type="transmembrane region" description="Helical" evidence="7">
    <location>
        <begin position="18"/>
        <end position="40"/>
    </location>
</feature>
<dbReference type="SUPFAM" id="SSF47384">
    <property type="entry name" value="Homodimeric domain of signal transducing histidine kinase"/>
    <property type="match status" value="1"/>
</dbReference>
<dbReference type="PRINTS" id="PR00344">
    <property type="entry name" value="BCTRLSENSOR"/>
</dbReference>
<evidence type="ECO:0000259" key="9">
    <source>
        <dbReference type="PROSITE" id="PS50110"/>
    </source>
</evidence>
<gene>
    <name evidence="12" type="ORF">SPV1_09188</name>
</gene>
<evidence type="ECO:0000256" key="6">
    <source>
        <dbReference type="PROSITE-ProRule" id="PRU00169"/>
    </source>
</evidence>
<keyword evidence="13" id="KW-1185">Reference proteome</keyword>
<evidence type="ECO:0000256" key="7">
    <source>
        <dbReference type="SAM" id="Phobius"/>
    </source>
</evidence>
<dbReference type="Pfam" id="PF13426">
    <property type="entry name" value="PAS_9"/>
    <property type="match status" value="2"/>
</dbReference>
<keyword evidence="7" id="KW-1133">Transmembrane helix</keyword>
<dbReference type="PROSITE" id="PS50110">
    <property type="entry name" value="RESPONSE_REGULATORY"/>
    <property type="match status" value="1"/>
</dbReference>
<keyword evidence="3 6" id="KW-0597">Phosphoprotein</keyword>
<dbReference type="eggNOG" id="COG4191">
    <property type="taxonomic scope" value="Bacteria"/>
</dbReference>
<dbReference type="InterPro" id="IPR036097">
    <property type="entry name" value="HisK_dim/P_sf"/>
</dbReference>